<dbReference type="AlphaFoldDB" id="A0A9W8GEA9"/>
<dbReference type="OrthoDB" id="5569077at2759"/>
<organism evidence="1 2">
    <name type="scientific">Coemansia spiralis</name>
    <dbReference type="NCBI Taxonomy" id="417178"/>
    <lineage>
        <taxon>Eukaryota</taxon>
        <taxon>Fungi</taxon>
        <taxon>Fungi incertae sedis</taxon>
        <taxon>Zoopagomycota</taxon>
        <taxon>Kickxellomycotina</taxon>
        <taxon>Kickxellomycetes</taxon>
        <taxon>Kickxellales</taxon>
        <taxon>Kickxellaceae</taxon>
        <taxon>Coemansia</taxon>
    </lineage>
</organism>
<comment type="caution">
    <text evidence="1">The sequence shown here is derived from an EMBL/GenBank/DDBJ whole genome shotgun (WGS) entry which is preliminary data.</text>
</comment>
<evidence type="ECO:0000313" key="1">
    <source>
        <dbReference type="EMBL" id="KAJ2683386.1"/>
    </source>
</evidence>
<name>A0A9W8GEA9_9FUNG</name>
<sequence length="123" mass="13501">MQCLAQLPKPPPPAGSVSYSGILEFIIGYLSPVPPPNCRGSELLAHLRCLQRLAAVDRQWQAVVSPMFYQTALVVIDFYSESSDGVKLRTNIDILNGADQLSHARELQIIECGAGLTAERLHR</sequence>
<evidence type="ECO:0000313" key="2">
    <source>
        <dbReference type="Proteomes" id="UP001151516"/>
    </source>
</evidence>
<protein>
    <submittedName>
        <fullName evidence="1">Uncharacterized protein</fullName>
    </submittedName>
</protein>
<proteinExistence type="predicted"/>
<keyword evidence="2" id="KW-1185">Reference proteome</keyword>
<dbReference type="EMBL" id="JANBTX010000294">
    <property type="protein sequence ID" value="KAJ2683386.1"/>
    <property type="molecule type" value="Genomic_DNA"/>
</dbReference>
<dbReference type="Proteomes" id="UP001151516">
    <property type="component" value="Unassembled WGS sequence"/>
</dbReference>
<accession>A0A9W8GEA9</accession>
<gene>
    <name evidence="1" type="ORF">IWW39_005534</name>
</gene>
<reference evidence="1" key="1">
    <citation type="submission" date="2022-07" db="EMBL/GenBank/DDBJ databases">
        <title>Phylogenomic reconstructions and comparative analyses of Kickxellomycotina fungi.</title>
        <authorList>
            <person name="Reynolds N.K."/>
            <person name="Stajich J.E."/>
            <person name="Barry K."/>
            <person name="Grigoriev I.V."/>
            <person name="Crous P."/>
            <person name="Smith M.E."/>
        </authorList>
    </citation>
    <scope>NUCLEOTIDE SEQUENCE</scope>
    <source>
        <strain evidence="1">CBS 109367</strain>
    </source>
</reference>